<dbReference type="Gene3D" id="1.10.10.60">
    <property type="entry name" value="Homeodomain-like"/>
    <property type="match status" value="2"/>
</dbReference>
<keyword evidence="2" id="KW-0238">DNA-binding</keyword>
<dbReference type="EMBL" id="AP027742">
    <property type="protein sequence ID" value="BDZ77815.1"/>
    <property type="molecule type" value="Genomic_DNA"/>
</dbReference>
<evidence type="ECO:0000256" key="2">
    <source>
        <dbReference type="ARBA" id="ARBA00023125"/>
    </source>
</evidence>
<evidence type="ECO:0000259" key="5">
    <source>
        <dbReference type="PROSITE" id="PS01124"/>
    </source>
</evidence>
<name>A0ABN6Z405_9FIRM</name>
<evidence type="ECO:0000256" key="1">
    <source>
        <dbReference type="ARBA" id="ARBA00023015"/>
    </source>
</evidence>
<evidence type="ECO:0000256" key="3">
    <source>
        <dbReference type="ARBA" id="ARBA00023163"/>
    </source>
</evidence>
<proteinExistence type="predicted"/>
<evidence type="ECO:0000313" key="6">
    <source>
        <dbReference type="EMBL" id="BDZ77815.1"/>
    </source>
</evidence>
<feature type="domain" description="HTH araC/xylS-type" evidence="5">
    <location>
        <begin position="307"/>
        <end position="405"/>
    </location>
</feature>
<organism evidence="6 7">
    <name type="scientific">Claveliimonas bilis</name>
    <dbReference type="NCBI Taxonomy" id="3028070"/>
    <lineage>
        <taxon>Bacteria</taxon>
        <taxon>Bacillati</taxon>
        <taxon>Bacillota</taxon>
        <taxon>Clostridia</taxon>
        <taxon>Lachnospirales</taxon>
        <taxon>Lachnospiraceae</taxon>
        <taxon>Claveliimonas</taxon>
    </lineage>
</organism>
<dbReference type="SMART" id="SM00342">
    <property type="entry name" value="HTH_ARAC"/>
    <property type="match status" value="2"/>
</dbReference>
<dbReference type="PANTHER" id="PTHR43280">
    <property type="entry name" value="ARAC-FAMILY TRANSCRIPTIONAL REGULATOR"/>
    <property type="match status" value="1"/>
</dbReference>
<feature type="compositionally biased region" description="Basic and acidic residues" evidence="4">
    <location>
        <begin position="408"/>
        <end position="425"/>
    </location>
</feature>
<gene>
    <name evidence="6" type="ORF">Lac1_19980</name>
</gene>
<dbReference type="SUPFAM" id="SSF51215">
    <property type="entry name" value="Regulatory protein AraC"/>
    <property type="match status" value="1"/>
</dbReference>
<keyword evidence="7" id="KW-1185">Reference proteome</keyword>
<dbReference type="Pfam" id="PF12833">
    <property type="entry name" value="HTH_18"/>
    <property type="match status" value="2"/>
</dbReference>
<dbReference type="InterPro" id="IPR018060">
    <property type="entry name" value="HTH_AraC"/>
</dbReference>
<keyword evidence="3" id="KW-0804">Transcription</keyword>
<dbReference type="InterPro" id="IPR009057">
    <property type="entry name" value="Homeodomain-like_sf"/>
</dbReference>
<evidence type="ECO:0000256" key="4">
    <source>
        <dbReference type="SAM" id="MobiDB-lite"/>
    </source>
</evidence>
<dbReference type="InterPro" id="IPR037923">
    <property type="entry name" value="HTH-like"/>
</dbReference>
<sequence length="425" mass="48826">MNKKIYPLCEPPRNGIFCGPDKYLKLQEYTVSTEMCPIMEFDSYFILVKKGRGIFIINGEKFAVEPGCISWIQCSQVLTICPDFNEQLQLWVCSYDYQLLNYYSFSRISFNEEQEIVNSLPVIGPAGSEVEQIIHLFDQFQKLGKKKSYGSAILRSSFLRKIELLYNRVAQSAKASYQFESFPLSRKISLYIATHSNAPLTVSDVVDNVCPSSSEASLNHTLLVVTGLNFGQYLNWMRLAHAMAYFLYDNLPFNYISSISGFNKEISFFRHFKAITDMTPLAYREQMLSNGKDGRIYRGTIISEPLLSAITYLYDNMTEPIDANIMTRDLYTTKNILRSQFKEKLNASYKDILLQFRVRYAESLLATTNLPILDIAIESGFGSDRTMTRVFFNINGLSPGEFRKRQRRGEQDEKSIPPKTIKESR</sequence>
<dbReference type="PROSITE" id="PS01124">
    <property type="entry name" value="HTH_ARAC_FAMILY_2"/>
    <property type="match status" value="2"/>
</dbReference>
<evidence type="ECO:0000313" key="7">
    <source>
        <dbReference type="Proteomes" id="UP001305815"/>
    </source>
</evidence>
<protein>
    <recommendedName>
        <fullName evidence="5">HTH araC/xylS-type domain-containing protein</fullName>
    </recommendedName>
</protein>
<dbReference type="RefSeq" id="WP_316264835.1">
    <property type="nucleotide sequence ID" value="NZ_AP027742.1"/>
</dbReference>
<accession>A0ABN6Z405</accession>
<dbReference type="PANTHER" id="PTHR43280:SF2">
    <property type="entry name" value="HTH-TYPE TRANSCRIPTIONAL REGULATOR EXSA"/>
    <property type="match status" value="1"/>
</dbReference>
<dbReference type="SUPFAM" id="SSF46689">
    <property type="entry name" value="Homeodomain-like"/>
    <property type="match status" value="2"/>
</dbReference>
<keyword evidence="1" id="KW-0805">Transcription regulation</keyword>
<reference evidence="7" key="1">
    <citation type="journal article" date="2023" name="Int. J. Syst. Evol. Microbiol.">
        <title>Claveliimonas bilis gen. nov., sp. nov., deoxycholic acid-producing bacteria isolated from human faeces, and reclassification of Sellimonas monacensis Zenner et al. 2021 as Claveliimonas monacensis comb. nov.</title>
        <authorList>
            <person name="Hisatomi A."/>
            <person name="Kastawa N.W.E.P.G."/>
            <person name="Song I."/>
            <person name="Ohkuma M."/>
            <person name="Fukiya S."/>
            <person name="Sakamoto M."/>
        </authorList>
    </citation>
    <scope>NUCLEOTIDE SEQUENCE [LARGE SCALE GENOMIC DNA]</scope>
    <source>
        <strain evidence="7">12BBH14</strain>
    </source>
</reference>
<dbReference type="Proteomes" id="UP001305815">
    <property type="component" value="Chromosome"/>
</dbReference>
<feature type="region of interest" description="Disordered" evidence="4">
    <location>
        <begin position="403"/>
        <end position="425"/>
    </location>
</feature>
<feature type="domain" description="HTH araC/xylS-type" evidence="5">
    <location>
        <begin position="186"/>
        <end position="286"/>
    </location>
</feature>